<dbReference type="RefSeq" id="WP_054677931.1">
    <property type="nucleotide sequence ID" value="NZ_AYYO01000030.1"/>
</dbReference>
<proteinExistence type="predicted"/>
<dbReference type="PATRIC" id="fig|1291052.5.peg.1634"/>
<evidence type="ECO:0000313" key="3">
    <source>
        <dbReference type="Proteomes" id="UP000051679"/>
    </source>
</evidence>
<feature type="signal peptide" evidence="1">
    <location>
        <begin position="1"/>
        <end position="21"/>
    </location>
</feature>
<dbReference type="STRING" id="1291052.FC18_GL001604"/>
<name>A0A0R1ZLC9_9LACO</name>
<dbReference type="OrthoDB" id="503948at2"/>
<dbReference type="Gene3D" id="3.40.50.1820">
    <property type="entry name" value="alpha/beta hydrolase"/>
    <property type="match status" value="1"/>
</dbReference>
<evidence type="ECO:0000256" key="1">
    <source>
        <dbReference type="SAM" id="SignalP"/>
    </source>
</evidence>
<dbReference type="AlphaFoldDB" id="A0A0R1ZLC9"/>
<accession>A0A0R1ZLC9</accession>
<dbReference type="Proteomes" id="UP000051679">
    <property type="component" value="Unassembled WGS sequence"/>
</dbReference>
<dbReference type="InterPro" id="IPR029058">
    <property type="entry name" value="AB_hydrolase_fold"/>
</dbReference>
<dbReference type="InterPro" id="IPR010315">
    <property type="entry name" value="DUF915_hydro-like"/>
</dbReference>
<organism evidence="2 3">
    <name type="scientific">Lacticaseibacillus sharpeae JCM 1186 = DSM 20505</name>
    <dbReference type="NCBI Taxonomy" id="1291052"/>
    <lineage>
        <taxon>Bacteria</taxon>
        <taxon>Bacillati</taxon>
        <taxon>Bacillota</taxon>
        <taxon>Bacilli</taxon>
        <taxon>Lactobacillales</taxon>
        <taxon>Lactobacillaceae</taxon>
        <taxon>Lacticaseibacillus</taxon>
    </lineage>
</organism>
<keyword evidence="3" id="KW-1185">Reference proteome</keyword>
<evidence type="ECO:0008006" key="4">
    <source>
        <dbReference type="Google" id="ProtNLM"/>
    </source>
</evidence>
<dbReference type="EMBL" id="AYYO01000030">
    <property type="protein sequence ID" value="KRM55154.1"/>
    <property type="molecule type" value="Genomic_DNA"/>
</dbReference>
<reference evidence="2 3" key="1">
    <citation type="journal article" date="2015" name="Genome Announc.">
        <title>Expanding the biotechnology potential of lactobacilli through comparative genomics of 213 strains and associated genera.</title>
        <authorList>
            <person name="Sun Z."/>
            <person name="Harris H.M."/>
            <person name="McCann A."/>
            <person name="Guo C."/>
            <person name="Argimon S."/>
            <person name="Zhang W."/>
            <person name="Yang X."/>
            <person name="Jeffery I.B."/>
            <person name="Cooney J.C."/>
            <person name="Kagawa T.F."/>
            <person name="Liu W."/>
            <person name="Song Y."/>
            <person name="Salvetti E."/>
            <person name="Wrobel A."/>
            <person name="Rasinkangas P."/>
            <person name="Parkhill J."/>
            <person name="Rea M.C."/>
            <person name="O'Sullivan O."/>
            <person name="Ritari J."/>
            <person name="Douillard F.P."/>
            <person name="Paul Ross R."/>
            <person name="Yang R."/>
            <person name="Briner A.E."/>
            <person name="Felis G.E."/>
            <person name="de Vos W.M."/>
            <person name="Barrangou R."/>
            <person name="Klaenhammer T.R."/>
            <person name="Caufield P.W."/>
            <person name="Cui Y."/>
            <person name="Zhang H."/>
            <person name="O'Toole P.W."/>
        </authorList>
    </citation>
    <scope>NUCLEOTIDE SEQUENCE [LARGE SCALE GENOMIC DNA]</scope>
    <source>
        <strain evidence="2 3">DSM 20505</strain>
    </source>
</reference>
<dbReference type="Pfam" id="PF06028">
    <property type="entry name" value="DUF915"/>
    <property type="match status" value="1"/>
</dbReference>
<protein>
    <recommendedName>
        <fullName evidence="4">Cell surface hydrolase</fullName>
    </recommendedName>
</protein>
<gene>
    <name evidence="2" type="ORF">FC18_GL001604</name>
</gene>
<comment type="caution">
    <text evidence="2">The sequence shown here is derived from an EMBL/GenBank/DDBJ whole genome shotgun (WGS) entry which is preliminary data.</text>
</comment>
<keyword evidence="1" id="KW-0732">Signal</keyword>
<feature type="chain" id="PRO_5039693097" description="Cell surface hydrolase" evidence="1">
    <location>
        <begin position="22"/>
        <end position="274"/>
    </location>
</feature>
<sequence>MMRKYLLLLGASVALMLGLCATNQRPVDATVRATATIYLHGHHGGERSMDDLMASAEAADDAHSVITAVVQRDGKVDLHGYWPADTVRPLVKVVFKNNRTTRRHRISNWLRNVLVALRDRYGITKFNMVAHSMGNIACLFYELRYGRDPQMPQLHKYVALGGNFDGIPGHNRHQHPNHTLPDGRPAWLSPNFKQALRLRQNFPRKVQVLNIYGDMDGQHNDGKVLNASSRSLGFLLKKRLKSYREIKVRGWEAQHAMLRSNPQVALNVNQFLFP</sequence>
<evidence type="ECO:0000313" key="2">
    <source>
        <dbReference type="EMBL" id="KRM55154.1"/>
    </source>
</evidence>
<dbReference type="SUPFAM" id="SSF53474">
    <property type="entry name" value="alpha/beta-Hydrolases"/>
    <property type="match status" value="1"/>
</dbReference>